<dbReference type="GO" id="GO:0005886">
    <property type="term" value="C:plasma membrane"/>
    <property type="evidence" value="ECO:0007669"/>
    <property type="project" value="UniProtKB-SubCell"/>
</dbReference>
<accession>A0A6C0NZF4</accession>
<dbReference type="KEGG" id="prz:GZH47_12750"/>
<keyword evidence="3 5" id="KW-0378">Hydrolase</keyword>
<keyword evidence="3" id="KW-0645">Protease</keyword>
<dbReference type="Pfam" id="PF10502">
    <property type="entry name" value="Peptidase_S26"/>
    <property type="match status" value="1"/>
</dbReference>
<dbReference type="PANTHER" id="PTHR43390:SF1">
    <property type="entry name" value="CHLOROPLAST PROCESSING PEPTIDASE"/>
    <property type="match status" value="1"/>
</dbReference>
<dbReference type="GO" id="GO:0004252">
    <property type="term" value="F:serine-type endopeptidase activity"/>
    <property type="evidence" value="ECO:0007669"/>
    <property type="project" value="InterPro"/>
</dbReference>
<evidence type="ECO:0000259" key="4">
    <source>
        <dbReference type="Pfam" id="PF10502"/>
    </source>
</evidence>
<gene>
    <name evidence="5" type="primary">lepB</name>
    <name evidence="5" type="ORF">GZH47_12750</name>
</gene>
<feature type="domain" description="Peptidase S26" evidence="4">
    <location>
        <begin position="69"/>
        <end position="221"/>
    </location>
</feature>
<dbReference type="InterPro" id="IPR019533">
    <property type="entry name" value="Peptidase_S26"/>
</dbReference>
<dbReference type="RefSeq" id="WP_162640431.1">
    <property type="nucleotide sequence ID" value="NZ_CP048286.1"/>
</dbReference>
<dbReference type="GO" id="GO:0009003">
    <property type="term" value="F:signal peptidase activity"/>
    <property type="evidence" value="ECO:0007669"/>
    <property type="project" value="UniProtKB-EC"/>
</dbReference>
<reference evidence="5 6" key="1">
    <citation type="submission" date="2020-02" db="EMBL/GenBank/DDBJ databases">
        <title>Paenibacillus sp. nov., isolated from rhizosphere soil of tomato.</title>
        <authorList>
            <person name="Weon H.-Y."/>
            <person name="Lee S.A."/>
        </authorList>
    </citation>
    <scope>NUCLEOTIDE SEQUENCE [LARGE SCALE GENOMIC DNA]</scope>
    <source>
        <strain evidence="5 6">14171R-81</strain>
    </source>
</reference>
<proteinExistence type="inferred from homology"/>
<keyword evidence="6" id="KW-1185">Reference proteome</keyword>
<dbReference type="SUPFAM" id="SSF51306">
    <property type="entry name" value="LexA/Signal peptidase"/>
    <property type="match status" value="1"/>
</dbReference>
<comment type="catalytic activity">
    <reaction evidence="3">
        <text>Cleavage of hydrophobic, N-terminal signal or leader sequences from secreted and periplasmic proteins.</text>
        <dbReference type="EC" id="3.4.21.89"/>
    </reaction>
</comment>
<evidence type="ECO:0000313" key="6">
    <source>
        <dbReference type="Proteomes" id="UP000479114"/>
    </source>
</evidence>
<dbReference type="EC" id="3.4.21.89" evidence="3"/>
<dbReference type="AlphaFoldDB" id="A0A6C0NZF4"/>
<dbReference type="PANTHER" id="PTHR43390">
    <property type="entry name" value="SIGNAL PEPTIDASE I"/>
    <property type="match status" value="1"/>
</dbReference>
<evidence type="ECO:0000313" key="5">
    <source>
        <dbReference type="EMBL" id="QHW31625.1"/>
    </source>
</evidence>
<dbReference type="Gene3D" id="2.10.109.10">
    <property type="entry name" value="Umud Fragment, subunit A"/>
    <property type="match status" value="1"/>
</dbReference>
<dbReference type="InterPro" id="IPR036286">
    <property type="entry name" value="LexA/Signal_pep-like_sf"/>
</dbReference>
<organism evidence="5 6">
    <name type="scientific">Paenibacillus rhizovicinus</name>
    <dbReference type="NCBI Taxonomy" id="2704463"/>
    <lineage>
        <taxon>Bacteria</taxon>
        <taxon>Bacillati</taxon>
        <taxon>Bacillota</taxon>
        <taxon>Bacilli</taxon>
        <taxon>Bacillales</taxon>
        <taxon>Paenibacillaceae</taxon>
        <taxon>Paenibacillus</taxon>
    </lineage>
</organism>
<dbReference type="InterPro" id="IPR000223">
    <property type="entry name" value="Pept_S26A_signal_pept_1"/>
</dbReference>
<evidence type="ECO:0000256" key="1">
    <source>
        <dbReference type="ARBA" id="ARBA00004401"/>
    </source>
</evidence>
<comment type="similarity">
    <text evidence="2 3">Belongs to the peptidase S26 family.</text>
</comment>
<dbReference type="EMBL" id="CP048286">
    <property type="protein sequence ID" value="QHW31625.1"/>
    <property type="molecule type" value="Genomic_DNA"/>
</dbReference>
<evidence type="ECO:0000256" key="2">
    <source>
        <dbReference type="ARBA" id="ARBA00009370"/>
    </source>
</evidence>
<dbReference type="Proteomes" id="UP000479114">
    <property type="component" value="Chromosome"/>
</dbReference>
<evidence type="ECO:0000256" key="3">
    <source>
        <dbReference type="RuleBase" id="RU362042"/>
    </source>
</evidence>
<dbReference type="NCBIfam" id="TIGR02227">
    <property type="entry name" value="sigpep_I_bact"/>
    <property type="match status" value="1"/>
</dbReference>
<dbReference type="GO" id="GO:0006465">
    <property type="term" value="P:signal peptide processing"/>
    <property type="evidence" value="ECO:0007669"/>
    <property type="project" value="InterPro"/>
</dbReference>
<sequence length="234" mass="25773">MRKGPTLRLIGSAAAILVLIAVIWAFTARPERVVKDSRTPLTLPKVATTSGKLLIDYYSDGMAGKQSNYSTDLVGQLVVDPDAYKLEPPQRGDVVWFKMPEIEHEADYTPPKQSAGRVIALAGERYSVRDSVIYINGKLLDTYYGRLLHWGQTEKEFLASSVDFNSCPKDCQATMKAFYHQTVPELTVPEGTVYVLADTSERGWGSNYFGPLKLDLVLGKVIGSTGQPKPITNG</sequence>
<name>A0A6C0NZF4_9BACL</name>
<comment type="subcellular location">
    <subcellularLocation>
        <location evidence="1">Cell membrane</location>
        <topology evidence="1">Single-pass type II membrane protein</topology>
    </subcellularLocation>
    <subcellularLocation>
        <location evidence="3">Membrane</location>
        <topology evidence="3">Single-pass type II membrane protein</topology>
    </subcellularLocation>
</comment>
<protein>
    <recommendedName>
        <fullName evidence="3">Signal peptidase I</fullName>
        <ecNumber evidence="3">3.4.21.89</ecNumber>
    </recommendedName>
</protein>